<accession>A0ABQ0JT90</accession>
<protein>
    <submittedName>
        <fullName evidence="1">Uncharacterized protein</fullName>
    </submittedName>
</protein>
<evidence type="ECO:0000313" key="2">
    <source>
        <dbReference type="Proteomes" id="UP000032309"/>
    </source>
</evidence>
<keyword evidence="2" id="KW-1185">Reference proteome</keyword>
<reference evidence="2" key="1">
    <citation type="journal article" date="2015" name="Genome Announc.">
        <title>Draft Genome Sequence of an Anaerobic Ammonium-Oxidizing Bacterium, "Candidatus Brocadia sinica".</title>
        <authorList>
            <person name="Oshiki M."/>
            <person name="Shinyako-Hata K."/>
            <person name="Satoh H."/>
            <person name="Okabe S."/>
        </authorList>
    </citation>
    <scope>NUCLEOTIDE SEQUENCE [LARGE SCALE GENOMIC DNA]</scope>
    <source>
        <strain evidence="2">JPN1</strain>
    </source>
</reference>
<name>A0ABQ0JT90_9BACT</name>
<gene>
    <name evidence="1" type="ORF">BROSI_A0444</name>
</gene>
<evidence type="ECO:0000313" key="1">
    <source>
        <dbReference type="EMBL" id="GAN31940.1"/>
    </source>
</evidence>
<proteinExistence type="predicted"/>
<dbReference type="RefSeq" id="WP_157842327.1">
    <property type="nucleotide sequence ID" value="NZ_BAFN01000001.1"/>
</dbReference>
<dbReference type="EMBL" id="BAFN01000001">
    <property type="protein sequence ID" value="GAN31940.1"/>
    <property type="molecule type" value="Genomic_DNA"/>
</dbReference>
<organism evidence="1 2">
    <name type="scientific">Candidatus Brocadia sinica JPN1</name>
    <dbReference type="NCBI Taxonomy" id="1197129"/>
    <lineage>
        <taxon>Bacteria</taxon>
        <taxon>Pseudomonadati</taxon>
        <taxon>Planctomycetota</taxon>
        <taxon>Candidatus Brocadiia</taxon>
        <taxon>Candidatus Brocadiales</taxon>
        <taxon>Candidatus Brocadiaceae</taxon>
        <taxon>Candidatus Brocadia</taxon>
    </lineage>
</organism>
<sequence>MTQYRICCTITKFEESFKVIDSEMITEEDNMQALSQIEKNHITSLIRQYLHDILSNARDIEKFLNGIEKT</sequence>
<dbReference type="Proteomes" id="UP000032309">
    <property type="component" value="Unassembled WGS sequence"/>
</dbReference>
<comment type="caution">
    <text evidence="1">The sequence shown here is derived from an EMBL/GenBank/DDBJ whole genome shotgun (WGS) entry which is preliminary data.</text>
</comment>